<proteinExistence type="predicted"/>
<gene>
    <name evidence="1" type="ORF">LY89DRAFT_123816</name>
</gene>
<evidence type="ECO:0000313" key="2">
    <source>
        <dbReference type="Proteomes" id="UP000070700"/>
    </source>
</evidence>
<sequence>MVASNQTFETYIMEDFIGLHILGHLQYPSTTPHYFYTRLPSYLQSVLLTSRQLTIDLICLNMTPPPPSTIMNPDDHFPKHQRRSVSHAPSISLFTDLPASPLVLPKLVLQAAANTD</sequence>
<dbReference type="GeneID" id="28814903"/>
<accession>A0A194X453</accession>
<organism evidence="1 2">
    <name type="scientific">Mollisia scopiformis</name>
    <name type="common">Conifer needle endophyte fungus</name>
    <name type="synonym">Phialocephala scopiformis</name>
    <dbReference type="NCBI Taxonomy" id="149040"/>
    <lineage>
        <taxon>Eukaryota</taxon>
        <taxon>Fungi</taxon>
        <taxon>Dikarya</taxon>
        <taxon>Ascomycota</taxon>
        <taxon>Pezizomycotina</taxon>
        <taxon>Leotiomycetes</taxon>
        <taxon>Helotiales</taxon>
        <taxon>Mollisiaceae</taxon>
        <taxon>Mollisia</taxon>
    </lineage>
</organism>
<dbReference type="InParanoid" id="A0A194X453"/>
<dbReference type="RefSeq" id="XP_018069194.1">
    <property type="nucleotide sequence ID" value="XM_018205177.1"/>
</dbReference>
<evidence type="ECO:0000313" key="1">
    <source>
        <dbReference type="EMBL" id="KUJ14839.1"/>
    </source>
</evidence>
<keyword evidence="2" id="KW-1185">Reference proteome</keyword>
<reference evidence="1 2" key="1">
    <citation type="submission" date="2015-10" db="EMBL/GenBank/DDBJ databases">
        <title>Full genome of DAOMC 229536 Phialocephala scopiformis, a fungal endophyte of spruce producing the potent anti-insectan compound rugulosin.</title>
        <authorList>
            <consortium name="DOE Joint Genome Institute"/>
            <person name="Walker A.K."/>
            <person name="Frasz S.L."/>
            <person name="Seifert K.A."/>
            <person name="Miller J.D."/>
            <person name="Mondo S.J."/>
            <person name="Labutti K."/>
            <person name="Lipzen A."/>
            <person name="Dockter R."/>
            <person name="Kennedy M."/>
            <person name="Grigoriev I.V."/>
            <person name="Spatafora J.W."/>
        </authorList>
    </citation>
    <scope>NUCLEOTIDE SEQUENCE [LARGE SCALE GENOMIC DNA]</scope>
    <source>
        <strain evidence="1 2">CBS 120377</strain>
    </source>
</reference>
<dbReference type="AlphaFoldDB" id="A0A194X453"/>
<dbReference type="Proteomes" id="UP000070700">
    <property type="component" value="Unassembled WGS sequence"/>
</dbReference>
<name>A0A194X453_MOLSC</name>
<protein>
    <submittedName>
        <fullName evidence="1">Uncharacterized protein</fullName>
    </submittedName>
</protein>
<dbReference type="KEGG" id="psco:LY89DRAFT_123816"/>
<dbReference type="EMBL" id="KQ947419">
    <property type="protein sequence ID" value="KUJ14839.1"/>
    <property type="molecule type" value="Genomic_DNA"/>
</dbReference>